<keyword evidence="3" id="KW-1185">Reference proteome</keyword>
<evidence type="ECO:0000256" key="1">
    <source>
        <dbReference type="SAM" id="MobiDB-lite"/>
    </source>
</evidence>
<dbReference type="Proteomes" id="UP000646738">
    <property type="component" value="Unassembled WGS sequence"/>
</dbReference>
<organism evidence="2 3">
    <name type="scientific">Streptomyces rubradiris</name>
    <name type="common">Streptomyces achromogenes subsp. rubradiris</name>
    <dbReference type="NCBI Taxonomy" id="285531"/>
    <lineage>
        <taxon>Bacteria</taxon>
        <taxon>Bacillati</taxon>
        <taxon>Actinomycetota</taxon>
        <taxon>Actinomycetes</taxon>
        <taxon>Kitasatosporales</taxon>
        <taxon>Streptomycetaceae</taxon>
        <taxon>Streptomyces</taxon>
    </lineage>
</organism>
<comment type="caution">
    <text evidence="2">The sequence shown here is derived from an EMBL/GenBank/DDBJ whole genome shotgun (WGS) entry which is preliminary data.</text>
</comment>
<reference evidence="3" key="1">
    <citation type="submission" date="2023-07" db="EMBL/GenBank/DDBJ databases">
        <title>Whole genome shotgun sequence of Streptomyces achromogenes subsp. rubradiris NBRC 14000.</title>
        <authorList>
            <person name="Komaki H."/>
            <person name="Tamura T."/>
        </authorList>
    </citation>
    <scope>NUCLEOTIDE SEQUENCE [LARGE SCALE GENOMIC DNA]</scope>
    <source>
        <strain evidence="3">NBRC 14000</strain>
    </source>
</reference>
<accession>A0ABQ3RAF0</accession>
<evidence type="ECO:0000313" key="2">
    <source>
        <dbReference type="EMBL" id="GHI52818.1"/>
    </source>
</evidence>
<proteinExistence type="predicted"/>
<feature type="region of interest" description="Disordered" evidence="1">
    <location>
        <begin position="81"/>
        <end position="102"/>
    </location>
</feature>
<dbReference type="RefSeq" id="WP_189998297.1">
    <property type="nucleotide sequence ID" value="NZ_BNCB01000020.1"/>
</dbReference>
<gene>
    <name evidence="2" type="ORF">Srubr_26640</name>
</gene>
<evidence type="ECO:0000313" key="3">
    <source>
        <dbReference type="Proteomes" id="UP000646738"/>
    </source>
</evidence>
<dbReference type="EMBL" id="BNEA01000010">
    <property type="protein sequence ID" value="GHI52818.1"/>
    <property type="molecule type" value="Genomic_DNA"/>
</dbReference>
<name>A0ABQ3RAF0_STRRR</name>
<protein>
    <submittedName>
        <fullName evidence="2">Uncharacterized protein</fullName>
    </submittedName>
</protein>
<sequence length="102" mass="11058">MTTHASAAPTPYGAALHALSSLTGQPERFFLGQPGDSCRLRGANLEFLATLLLDLRDADALTARRRCLPRPQLLTVVEELERADEAAGPEQSDDEIERGWAA</sequence>